<protein>
    <submittedName>
        <fullName evidence="3">Uncharacterized protein</fullName>
    </submittedName>
</protein>
<gene>
    <name evidence="3" type="ORF">SAMN04244553_4955</name>
</gene>
<evidence type="ECO:0000259" key="2">
    <source>
        <dbReference type="Pfam" id="PF24092"/>
    </source>
</evidence>
<dbReference type="Proteomes" id="UP000219565">
    <property type="component" value="Unassembled WGS sequence"/>
</dbReference>
<dbReference type="InterPro" id="IPR055797">
    <property type="entry name" value="DUF7373"/>
</dbReference>
<reference evidence="3 4" key="1">
    <citation type="submission" date="2017-09" db="EMBL/GenBank/DDBJ databases">
        <authorList>
            <person name="Ehlers B."/>
            <person name="Leendertz F.H."/>
        </authorList>
    </citation>
    <scope>NUCLEOTIDE SEQUENCE [LARGE SCALE GENOMIC DNA]</scope>
    <source>
        <strain evidence="3 4">DSM 45537</strain>
    </source>
</reference>
<dbReference type="Pfam" id="PF24092">
    <property type="entry name" value="DUF7373_C"/>
    <property type="match status" value="1"/>
</dbReference>
<dbReference type="AlphaFoldDB" id="A0A285LSY1"/>
<accession>A0A285LSY1</accession>
<feature type="domain" description="DUF7373" evidence="2">
    <location>
        <begin position="282"/>
        <end position="414"/>
    </location>
</feature>
<feature type="domain" description="DUF7373" evidence="1">
    <location>
        <begin position="69"/>
        <end position="258"/>
    </location>
</feature>
<dbReference type="RefSeq" id="WP_097246957.1">
    <property type="nucleotide sequence ID" value="NZ_OBEG01000005.1"/>
</dbReference>
<dbReference type="PROSITE" id="PS51257">
    <property type="entry name" value="PROKAR_LIPOPROTEIN"/>
    <property type="match status" value="1"/>
</dbReference>
<dbReference type="EMBL" id="OBEG01000005">
    <property type="protein sequence ID" value="SNY87995.1"/>
    <property type="molecule type" value="Genomic_DNA"/>
</dbReference>
<dbReference type="OrthoDB" id="4570136at2"/>
<dbReference type="STRING" id="1379680.GCA_001612615_02897"/>
<name>A0A285LSY1_9NOCA</name>
<sequence>MSIADRNRRKEIRARLSVAAAIVVLAGAASGCGAQLEGRGVPGMAPVDLASLAVGPFPSAPVDYEPKLETKGDVFAIESRRLFGYLVAPYEVDSEMAALDTTRIVAAPGSAFSDSLGVLPAQFEPIAESNRLIAGVVTVRSNQKLRAMRNMSIALLRFPSDDAARSAATEFDRVMGELLPNRHALAIPGHPDAVASTANDQKGYVFATRGPMVVMAMTTVPQPDANALVTQLRTMLDLQLDRLTRFEPTPVDQILDLPANPDGIMRLALPPLPVSGDDTARRVQPAGIYDAAGQLHFEPRAAELKAVLASAGVDAVARNDATVYRTRDLDSAFRLQRALTEPREDEQSRDSPPGIADAQCLQRDTDAFDQYYEYICVLVHGRYVAVVGGDGLPGGLFDPSLYQRAAAQYSILARGA</sequence>
<proteinExistence type="predicted"/>
<evidence type="ECO:0000259" key="1">
    <source>
        <dbReference type="Pfam" id="PF24088"/>
    </source>
</evidence>
<evidence type="ECO:0000313" key="4">
    <source>
        <dbReference type="Proteomes" id="UP000219565"/>
    </source>
</evidence>
<dbReference type="Pfam" id="PF24088">
    <property type="entry name" value="DUF7373"/>
    <property type="match status" value="1"/>
</dbReference>
<dbReference type="InterPro" id="IPR056463">
    <property type="entry name" value="DUF7373_C"/>
</dbReference>
<organism evidence="3 4">
    <name type="scientific">Nocardia amikacinitolerans</name>
    <dbReference type="NCBI Taxonomy" id="756689"/>
    <lineage>
        <taxon>Bacteria</taxon>
        <taxon>Bacillati</taxon>
        <taxon>Actinomycetota</taxon>
        <taxon>Actinomycetes</taxon>
        <taxon>Mycobacteriales</taxon>
        <taxon>Nocardiaceae</taxon>
        <taxon>Nocardia</taxon>
    </lineage>
</organism>
<keyword evidence="4" id="KW-1185">Reference proteome</keyword>
<evidence type="ECO:0000313" key="3">
    <source>
        <dbReference type="EMBL" id="SNY87995.1"/>
    </source>
</evidence>